<feature type="compositionally biased region" description="Basic and acidic residues" evidence="1">
    <location>
        <begin position="22"/>
        <end position="36"/>
    </location>
</feature>
<protein>
    <submittedName>
        <fullName evidence="2">Klf11_0 protein</fullName>
    </submittedName>
    <submittedName>
        <fullName evidence="3">Klf11_1 protein</fullName>
    </submittedName>
</protein>
<name>A0A0C9RNV1_9HYME</name>
<feature type="region of interest" description="Disordered" evidence="1">
    <location>
        <begin position="83"/>
        <end position="107"/>
    </location>
</feature>
<dbReference type="EMBL" id="GBYB01008761">
    <property type="protein sequence ID" value="JAG78528.1"/>
    <property type="molecule type" value="Transcribed_RNA"/>
</dbReference>
<accession>A0A0C9RNV1</accession>
<organism evidence="2">
    <name type="scientific">Fopius arisanus</name>
    <dbReference type="NCBI Taxonomy" id="64838"/>
    <lineage>
        <taxon>Eukaryota</taxon>
        <taxon>Metazoa</taxon>
        <taxon>Ecdysozoa</taxon>
        <taxon>Arthropoda</taxon>
        <taxon>Hexapoda</taxon>
        <taxon>Insecta</taxon>
        <taxon>Pterygota</taxon>
        <taxon>Neoptera</taxon>
        <taxon>Endopterygota</taxon>
        <taxon>Hymenoptera</taxon>
        <taxon>Apocrita</taxon>
        <taxon>Ichneumonoidea</taxon>
        <taxon>Braconidae</taxon>
        <taxon>Opiinae</taxon>
        <taxon>Fopius</taxon>
    </lineage>
</organism>
<dbReference type="AlphaFoldDB" id="A0A0C9RNV1"/>
<sequence>MNSFWKRSNVGKHQSASLEVSTEPKREPTEKKKQTPEHTNASMTIKGYPYNDETCILEQPRNTMGNITPSVKPPVTVPPQRIKAIPHSEANNRRSTVQAATTTPPHL</sequence>
<reference evidence="2" key="1">
    <citation type="submission" date="2015-01" db="EMBL/GenBank/DDBJ databases">
        <title>Transcriptome Assembly of Fopius arisanus.</title>
        <authorList>
            <person name="Geib S."/>
        </authorList>
    </citation>
    <scope>NUCLEOTIDE SEQUENCE</scope>
</reference>
<dbReference type="EMBL" id="GBYB01009185">
    <property type="protein sequence ID" value="JAG78952.1"/>
    <property type="molecule type" value="Transcribed_RNA"/>
</dbReference>
<proteinExistence type="predicted"/>
<gene>
    <name evidence="2" type="primary">Klf11_0</name>
    <name evidence="3" type="synonym">Klf11_1</name>
    <name evidence="2" type="ORF">g.68609</name>
    <name evidence="3" type="ORF">g.68611</name>
</gene>
<evidence type="ECO:0000313" key="2">
    <source>
        <dbReference type="EMBL" id="JAG78528.1"/>
    </source>
</evidence>
<feature type="region of interest" description="Disordered" evidence="1">
    <location>
        <begin position="1"/>
        <end position="47"/>
    </location>
</feature>
<feature type="compositionally biased region" description="Polar residues" evidence="1">
    <location>
        <begin position="1"/>
        <end position="20"/>
    </location>
</feature>
<evidence type="ECO:0000256" key="1">
    <source>
        <dbReference type="SAM" id="MobiDB-lite"/>
    </source>
</evidence>
<feature type="compositionally biased region" description="Polar residues" evidence="1">
    <location>
        <begin position="93"/>
        <end position="107"/>
    </location>
</feature>
<evidence type="ECO:0000313" key="3">
    <source>
        <dbReference type="EMBL" id="JAG78952.1"/>
    </source>
</evidence>